<evidence type="ECO:0000313" key="3">
    <source>
        <dbReference type="Proteomes" id="UP000678679"/>
    </source>
</evidence>
<keyword evidence="1" id="KW-0472">Membrane</keyword>
<dbReference type="AlphaFoldDB" id="A0AAX1NAR6"/>
<dbReference type="KEGG" id="fya:KMW28_24740"/>
<sequence length="203" mass="23699">MDNNNSNNPDQEELNKLNDIIKNNNKTSRISSIIGLIALSIGVAFTTFNLVRVSDKVETNEKEIEQKKIKITQLADIVEIIDKKEKKVDVSKRLIVDFFESLNSNKEISIFFSDTVARYYLKEKISRIELKEISEEFQLKYPRAKTEYDINDIIVNVNNIDSTEIFIETAFFKDSLKQSQDIIYQFKTDQKNNIFFIRNLIPD</sequence>
<evidence type="ECO:0000313" key="2">
    <source>
        <dbReference type="EMBL" id="QWG04101.1"/>
    </source>
</evidence>
<evidence type="ECO:0000256" key="1">
    <source>
        <dbReference type="SAM" id="Phobius"/>
    </source>
</evidence>
<accession>A0AAX1NAR6</accession>
<keyword evidence="1" id="KW-0812">Transmembrane</keyword>
<name>A0AAX1NAR6_9BACT</name>
<protein>
    <submittedName>
        <fullName evidence="2">Uncharacterized protein</fullName>
    </submittedName>
</protein>
<dbReference type="RefSeq" id="WP_169663595.1">
    <property type="nucleotide sequence ID" value="NZ_CP076133.1"/>
</dbReference>
<gene>
    <name evidence="2" type="ORF">KMW28_24740</name>
</gene>
<keyword evidence="3" id="KW-1185">Reference proteome</keyword>
<dbReference type="Proteomes" id="UP000678679">
    <property type="component" value="Chromosome 2"/>
</dbReference>
<keyword evidence="1" id="KW-1133">Transmembrane helix</keyword>
<proteinExistence type="predicted"/>
<reference evidence="2 3" key="1">
    <citation type="submission" date="2021-05" db="EMBL/GenBank/DDBJ databases">
        <title>Comparative genomic studies on the polysaccharide-degrading batcterial strains of the Flammeovirga genus.</title>
        <authorList>
            <person name="Zewei F."/>
            <person name="Zheng Z."/>
            <person name="Yu L."/>
            <person name="Ruyue G."/>
            <person name="Yanhong M."/>
            <person name="Yuanyuan C."/>
            <person name="Jingyan G."/>
            <person name="Wenjun H."/>
        </authorList>
    </citation>
    <scope>NUCLEOTIDE SEQUENCE [LARGE SCALE GENOMIC DNA]</scope>
    <source>
        <strain evidence="2 3">NBRC:100898</strain>
    </source>
</reference>
<feature type="transmembrane region" description="Helical" evidence="1">
    <location>
        <begin position="30"/>
        <end position="51"/>
    </location>
</feature>
<organism evidence="2 3">
    <name type="scientific">Flammeovirga yaeyamensis</name>
    <dbReference type="NCBI Taxonomy" id="367791"/>
    <lineage>
        <taxon>Bacteria</taxon>
        <taxon>Pseudomonadati</taxon>
        <taxon>Bacteroidota</taxon>
        <taxon>Cytophagia</taxon>
        <taxon>Cytophagales</taxon>
        <taxon>Flammeovirgaceae</taxon>
        <taxon>Flammeovirga</taxon>
    </lineage>
</organism>
<dbReference type="EMBL" id="CP076133">
    <property type="protein sequence ID" value="QWG04101.1"/>
    <property type="molecule type" value="Genomic_DNA"/>
</dbReference>